<dbReference type="SUPFAM" id="SSF57997">
    <property type="entry name" value="Tropomyosin"/>
    <property type="match status" value="1"/>
</dbReference>
<feature type="active site" evidence="7">
    <location>
        <position position="46"/>
    </location>
</feature>
<evidence type="ECO:0000256" key="3">
    <source>
        <dbReference type="ARBA" id="ARBA00022500"/>
    </source>
</evidence>
<dbReference type="SUPFAM" id="SSF53335">
    <property type="entry name" value="S-adenosyl-L-methionine-dependent methyltransferases"/>
    <property type="match status" value="1"/>
</dbReference>
<dbReference type="CDD" id="cd00130">
    <property type="entry name" value="PAS"/>
    <property type="match status" value="2"/>
</dbReference>
<comment type="catalytic activity">
    <reaction evidence="1">
        <text>ATP + protein L-histidine = ADP + protein N-phospho-L-histidine.</text>
        <dbReference type="EC" id="2.7.13.3"/>
    </reaction>
</comment>
<dbReference type="InterPro" id="IPR003594">
    <property type="entry name" value="HATPase_dom"/>
</dbReference>
<evidence type="ECO:0000259" key="11">
    <source>
        <dbReference type="PROSITE" id="PS50110"/>
    </source>
</evidence>
<dbReference type="PROSITE" id="PS50122">
    <property type="entry name" value="CHEB"/>
    <property type="match status" value="1"/>
</dbReference>
<dbReference type="SMART" id="SM00091">
    <property type="entry name" value="PAS"/>
    <property type="match status" value="3"/>
</dbReference>
<dbReference type="GO" id="GO:0000156">
    <property type="term" value="F:phosphorelay response regulator activity"/>
    <property type="evidence" value="ECO:0007669"/>
    <property type="project" value="InterPro"/>
</dbReference>
<dbReference type="Gene3D" id="3.40.50.2300">
    <property type="match status" value="1"/>
</dbReference>
<dbReference type="GO" id="GO:0000155">
    <property type="term" value="F:phosphorelay sensor kinase activity"/>
    <property type="evidence" value="ECO:0007669"/>
    <property type="project" value="InterPro"/>
</dbReference>
<feature type="domain" description="CheR-type methyltransferase" evidence="15">
    <location>
        <begin position="216"/>
        <end position="481"/>
    </location>
</feature>
<feature type="coiled-coil region" evidence="9">
    <location>
        <begin position="653"/>
        <end position="722"/>
    </location>
</feature>
<dbReference type="InterPro" id="IPR022641">
    <property type="entry name" value="CheR_N"/>
</dbReference>
<dbReference type="SMART" id="SM00448">
    <property type="entry name" value="REC"/>
    <property type="match status" value="1"/>
</dbReference>
<keyword evidence="3 7" id="KW-0145">Chemotaxis</keyword>
<evidence type="ECO:0000259" key="12">
    <source>
        <dbReference type="PROSITE" id="PS50112"/>
    </source>
</evidence>
<dbReference type="EMBL" id="CP038033">
    <property type="protein sequence ID" value="QBQ55812.1"/>
    <property type="molecule type" value="Genomic_DNA"/>
</dbReference>
<keyword evidence="4 8" id="KW-0597">Phosphoprotein</keyword>
<dbReference type="SMART" id="SM00387">
    <property type="entry name" value="HATPase_c"/>
    <property type="match status" value="1"/>
</dbReference>
<dbReference type="SUPFAM" id="SSF52172">
    <property type="entry name" value="CheY-like"/>
    <property type="match status" value="1"/>
</dbReference>
<keyword evidence="5" id="KW-0808">Transferase</keyword>
<gene>
    <name evidence="16" type="ORF">E3U44_15800</name>
</gene>
<dbReference type="InterPro" id="IPR000014">
    <property type="entry name" value="PAS"/>
</dbReference>
<dbReference type="Pfam" id="PF13426">
    <property type="entry name" value="PAS_9"/>
    <property type="match status" value="1"/>
</dbReference>
<feature type="domain" description="PAC" evidence="13">
    <location>
        <begin position="792"/>
        <end position="846"/>
    </location>
</feature>
<dbReference type="InterPro" id="IPR005467">
    <property type="entry name" value="His_kinase_dom"/>
</dbReference>
<evidence type="ECO:0000259" key="10">
    <source>
        <dbReference type="PROSITE" id="PS50109"/>
    </source>
</evidence>
<dbReference type="CDD" id="cd00082">
    <property type="entry name" value="HisKA"/>
    <property type="match status" value="1"/>
</dbReference>
<dbReference type="PROSITE" id="PS50112">
    <property type="entry name" value="PAS"/>
    <property type="match status" value="1"/>
</dbReference>
<name>A0A4P7C4M1_9GAMM</name>
<dbReference type="InterPro" id="IPR000780">
    <property type="entry name" value="CheR_MeTrfase"/>
</dbReference>
<dbReference type="FunFam" id="3.30.565.10:FF:000006">
    <property type="entry name" value="Sensor histidine kinase WalK"/>
    <property type="match status" value="1"/>
</dbReference>
<dbReference type="PANTHER" id="PTHR24422">
    <property type="entry name" value="CHEMOTAXIS PROTEIN METHYLTRANSFERASE"/>
    <property type="match status" value="1"/>
</dbReference>
<dbReference type="InterPro" id="IPR011006">
    <property type="entry name" value="CheY-like_superfamily"/>
</dbReference>
<keyword evidence="7" id="KW-0378">Hydrolase</keyword>
<dbReference type="PRINTS" id="PR00996">
    <property type="entry name" value="CHERMTFRASE"/>
</dbReference>
<dbReference type="SMART" id="SM00388">
    <property type="entry name" value="HisKA"/>
    <property type="match status" value="1"/>
</dbReference>
<dbReference type="RefSeq" id="WP_134359067.1">
    <property type="nucleotide sequence ID" value="NZ_CP038033.1"/>
</dbReference>
<proteinExistence type="predicted"/>
<dbReference type="PROSITE" id="PS50109">
    <property type="entry name" value="HIS_KIN"/>
    <property type="match status" value="1"/>
</dbReference>
<dbReference type="InterPro" id="IPR029063">
    <property type="entry name" value="SAM-dependent_MTases_sf"/>
</dbReference>
<protein>
    <recommendedName>
        <fullName evidence="2">histidine kinase</fullName>
        <ecNumber evidence="2">2.7.13.3</ecNumber>
    </recommendedName>
</protein>
<dbReference type="SUPFAM" id="SSF47757">
    <property type="entry name" value="Chemotaxis receptor methyltransferase CheR, N-terminal domain"/>
    <property type="match status" value="1"/>
</dbReference>
<feature type="domain" description="PAS" evidence="12">
    <location>
        <begin position="847"/>
        <end position="901"/>
    </location>
</feature>
<evidence type="ECO:0000259" key="13">
    <source>
        <dbReference type="PROSITE" id="PS50113"/>
    </source>
</evidence>
<dbReference type="InterPro" id="IPR050903">
    <property type="entry name" value="Bact_Chemotaxis_MeTrfase"/>
</dbReference>
<dbReference type="CDD" id="cd17580">
    <property type="entry name" value="REC_2_DhkD-like"/>
    <property type="match status" value="1"/>
</dbReference>
<dbReference type="Pfam" id="PF13596">
    <property type="entry name" value="PAS_10"/>
    <property type="match status" value="1"/>
</dbReference>
<dbReference type="Pfam" id="PF00072">
    <property type="entry name" value="Response_reg"/>
    <property type="match status" value="1"/>
</dbReference>
<dbReference type="Pfam" id="PF00512">
    <property type="entry name" value="HisKA"/>
    <property type="match status" value="1"/>
</dbReference>
<dbReference type="InterPro" id="IPR022642">
    <property type="entry name" value="CheR_C"/>
</dbReference>
<dbReference type="SUPFAM" id="SSF47384">
    <property type="entry name" value="Homodimeric domain of signal transducing histidine kinase"/>
    <property type="match status" value="1"/>
</dbReference>
<dbReference type="GO" id="GO:0008984">
    <property type="term" value="F:protein-glutamate methylesterase activity"/>
    <property type="evidence" value="ECO:0007669"/>
    <property type="project" value="InterPro"/>
</dbReference>
<evidence type="ECO:0000256" key="2">
    <source>
        <dbReference type="ARBA" id="ARBA00012438"/>
    </source>
</evidence>
<feature type="coiled-coil region" evidence="9">
    <location>
        <begin position="960"/>
        <end position="987"/>
    </location>
</feature>
<accession>A0A4P7C4M1</accession>
<dbReference type="InterPro" id="IPR003661">
    <property type="entry name" value="HisK_dim/P_dom"/>
</dbReference>
<organism evidence="16 17">
    <name type="scientific">Nitrosococcus wardiae</name>
    <dbReference type="NCBI Taxonomy" id="1814290"/>
    <lineage>
        <taxon>Bacteria</taxon>
        <taxon>Pseudomonadati</taxon>
        <taxon>Pseudomonadota</taxon>
        <taxon>Gammaproteobacteria</taxon>
        <taxon>Chromatiales</taxon>
        <taxon>Chromatiaceae</taxon>
        <taxon>Nitrosococcus</taxon>
    </lineage>
</organism>
<feature type="active site" evidence="7">
    <location>
        <position position="138"/>
    </location>
</feature>
<dbReference type="Gene3D" id="3.40.50.150">
    <property type="entry name" value="Vaccinia Virus protein VP39"/>
    <property type="match status" value="1"/>
</dbReference>
<dbReference type="PROSITE" id="PS50113">
    <property type="entry name" value="PAC"/>
    <property type="match status" value="1"/>
</dbReference>
<dbReference type="Proteomes" id="UP000294325">
    <property type="component" value="Chromosome"/>
</dbReference>
<dbReference type="Pfam" id="PF01739">
    <property type="entry name" value="CheR"/>
    <property type="match status" value="1"/>
</dbReference>
<dbReference type="SUPFAM" id="SSF55874">
    <property type="entry name" value="ATPase domain of HSP90 chaperone/DNA topoisomerase II/histidine kinase"/>
    <property type="match status" value="1"/>
</dbReference>
<dbReference type="OrthoDB" id="9816309at2"/>
<dbReference type="InterPro" id="IPR000700">
    <property type="entry name" value="PAS-assoc_C"/>
</dbReference>
<dbReference type="Gene3D" id="1.10.287.130">
    <property type="match status" value="1"/>
</dbReference>
<evidence type="ECO:0000256" key="7">
    <source>
        <dbReference type="PROSITE-ProRule" id="PRU00050"/>
    </source>
</evidence>
<dbReference type="InterPro" id="IPR036890">
    <property type="entry name" value="HATPase_C_sf"/>
</dbReference>
<dbReference type="SUPFAM" id="SSF52738">
    <property type="entry name" value="Methylesterase CheB, C-terminal domain"/>
    <property type="match status" value="1"/>
</dbReference>
<dbReference type="EC" id="2.7.13.3" evidence="2"/>
<evidence type="ECO:0000256" key="9">
    <source>
        <dbReference type="SAM" id="Coils"/>
    </source>
</evidence>
<dbReference type="NCBIfam" id="TIGR00229">
    <property type="entry name" value="sensory_box"/>
    <property type="match status" value="1"/>
</dbReference>
<dbReference type="SMART" id="SM00138">
    <property type="entry name" value="MeTrc"/>
    <property type="match status" value="1"/>
</dbReference>
<evidence type="ECO:0000256" key="8">
    <source>
        <dbReference type="PROSITE-ProRule" id="PRU00169"/>
    </source>
</evidence>
<dbReference type="GO" id="GO:0005737">
    <property type="term" value="C:cytoplasm"/>
    <property type="evidence" value="ECO:0007669"/>
    <property type="project" value="InterPro"/>
</dbReference>
<keyword evidence="17" id="KW-1185">Reference proteome</keyword>
<dbReference type="Gene3D" id="3.30.450.20">
    <property type="entry name" value="PAS domain"/>
    <property type="match status" value="2"/>
</dbReference>
<dbReference type="GO" id="GO:0008757">
    <property type="term" value="F:S-adenosylmethionine-dependent methyltransferase activity"/>
    <property type="evidence" value="ECO:0007669"/>
    <property type="project" value="InterPro"/>
</dbReference>
<dbReference type="InterPro" id="IPR035965">
    <property type="entry name" value="PAS-like_dom_sf"/>
</dbReference>
<feature type="domain" description="Response regulatory" evidence="11">
    <location>
        <begin position="1234"/>
        <end position="1349"/>
    </location>
</feature>
<dbReference type="InterPro" id="IPR001789">
    <property type="entry name" value="Sig_transdc_resp-reg_receiver"/>
</dbReference>
<dbReference type="PANTHER" id="PTHR24422:SF27">
    <property type="entry name" value="PROTEIN-GLUTAMATE O-METHYLTRANSFERASE"/>
    <property type="match status" value="1"/>
</dbReference>
<evidence type="ECO:0000256" key="1">
    <source>
        <dbReference type="ARBA" id="ARBA00000085"/>
    </source>
</evidence>
<dbReference type="InterPro" id="IPR000673">
    <property type="entry name" value="Sig_transdc_resp-reg_Me-estase"/>
</dbReference>
<evidence type="ECO:0000259" key="14">
    <source>
        <dbReference type="PROSITE" id="PS50122"/>
    </source>
</evidence>
<dbReference type="PROSITE" id="PS50110">
    <property type="entry name" value="RESPONSE_REGULATORY"/>
    <property type="match status" value="1"/>
</dbReference>
<dbReference type="SUPFAM" id="SSF55785">
    <property type="entry name" value="PYP-like sensor domain (PAS domain)"/>
    <property type="match status" value="2"/>
</dbReference>
<reference evidence="16 17" key="1">
    <citation type="submission" date="2019-03" db="EMBL/GenBank/DDBJ databases">
        <title>The genome sequence of Nitrosococcus wardiae strain D1FHST reveals the archetypal metabolic capacity of ammonia-oxidizing Gammaproteobacteria.</title>
        <authorList>
            <person name="Wang L."/>
            <person name="Lim C.K."/>
            <person name="Hanson T.E."/>
            <person name="Dang H."/>
            <person name="Klotz M.G."/>
        </authorList>
    </citation>
    <scope>NUCLEOTIDE SEQUENCE [LARGE SCALE GENOMIC DNA]</scope>
    <source>
        <strain evidence="16 17">D1FHS</strain>
    </source>
</reference>
<evidence type="ECO:0000259" key="15">
    <source>
        <dbReference type="PROSITE" id="PS50123"/>
    </source>
</evidence>
<keyword evidence="6" id="KW-0418">Kinase</keyword>
<dbReference type="Pfam" id="PF03705">
    <property type="entry name" value="CheR_N"/>
    <property type="match status" value="1"/>
</dbReference>
<evidence type="ECO:0000256" key="5">
    <source>
        <dbReference type="ARBA" id="ARBA00022679"/>
    </source>
</evidence>
<dbReference type="Pfam" id="PF02518">
    <property type="entry name" value="HATPase_c"/>
    <property type="match status" value="1"/>
</dbReference>
<feature type="domain" description="Histidine kinase" evidence="10">
    <location>
        <begin position="994"/>
        <end position="1212"/>
    </location>
</feature>
<evidence type="ECO:0000313" key="16">
    <source>
        <dbReference type="EMBL" id="QBQ55812.1"/>
    </source>
</evidence>
<keyword evidence="9" id="KW-0175">Coiled coil</keyword>
<feature type="domain" description="CheB-type methylesterase" evidence="14">
    <location>
        <begin position="7"/>
        <end position="196"/>
    </location>
</feature>
<dbReference type="InterPro" id="IPR035909">
    <property type="entry name" value="CheB_C"/>
</dbReference>
<dbReference type="GO" id="GO:0006935">
    <property type="term" value="P:chemotaxis"/>
    <property type="evidence" value="ECO:0007669"/>
    <property type="project" value="UniProtKB-UniRule"/>
</dbReference>
<dbReference type="Gene3D" id="3.40.50.180">
    <property type="entry name" value="Methylesterase CheB, C-terminal domain"/>
    <property type="match status" value="1"/>
</dbReference>
<feature type="modified residue" description="4-aspartylphosphate" evidence="8">
    <location>
        <position position="1283"/>
    </location>
</feature>
<dbReference type="CDD" id="cd16434">
    <property type="entry name" value="CheB-CheR_fusion"/>
    <property type="match status" value="1"/>
</dbReference>
<evidence type="ECO:0000256" key="6">
    <source>
        <dbReference type="ARBA" id="ARBA00022777"/>
    </source>
</evidence>
<dbReference type="CDD" id="cd00075">
    <property type="entry name" value="HATPase"/>
    <property type="match status" value="1"/>
</dbReference>
<dbReference type="InterPro" id="IPR036097">
    <property type="entry name" value="HisK_dim/P_sf"/>
</dbReference>
<feature type="active site" evidence="7">
    <location>
        <position position="19"/>
    </location>
</feature>
<dbReference type="PROSITE" id="PS50123">
    <property type="entry name" value="CHER"/>
    <property type="match status" value="1"/>
</dbReference>
<dbReference type="KEGG" id="nwr:E3U44_15800"/>
<sequence>MTDRTLDPPSLTIVGIGASAGGLAALKAFFASVPEDSGLAFVVVIHLSPEHKSHLAELLQPHIQMPVEQVTETVPLEANHVYVIPPGRNLSTIDTHLRLTQLEEKRRERMPIDHFFRTLARTHNGHAIGVILTGTGADGTLGVKELKEMGGLTLVQDPLEAEFDGMPQSAIATGLIDLILPLRKIPEAILRFAHTKPHVAMSEEGEEVKAEQRQLLQKIFAQIRARTGRDFTYYKRSTILRRIKRRMQLAHIEELAAYIDCLQTQPNEVRTLADDLLITVTNFFRDPEVFETLEEEVIPRLFEGKGPDGDIRLWSVGCATGEEAYSLAILLEEAAARYEAQQGVRPRLQVFASDLHEHSLEKARDGFYPGDIAADVSPERLRRFFHRENGGFRVKKEVRERVIFAPHNLLGDPPFSRLDLIACRNMLIYLQREMQRDVFELFHYALKPGGYLVLGMNETVDRADLFRLKNKRHCLYRKRNVPTPEPHLPVFPLARAQKLVAPPRHGAEAPVNYSAVYQHMVERYGPPSLLVSPDDQVVQLSAPASRYLAQPGGEPTLNVFKYLREELQLELRAALHRAREKRQVTHTKPVPVALGDDTPHPVVLHVHPALELAQEGFVLILFDERAPTFGPSQTPSGEGEASDARTGALEAELDLTRQRLQAIIEEHETSQEEMKAANEELQSANEELRSTLEELETSKEELQSMNEELQTVNQENRHKVEELGQLSGDLQNLMAATDIATLFLDRDLRILRFTPKVSDLFNVRLTDRGRPLSDLTHRLGSGDLIDDAVAVLQQRTQVERELEDKAGHWYLTRVLPYWSTAERIEGVVITFVDITNHKHAEQAIRKSEERLRRMINIEGLGVMIFDQKGTIMDANETFLHMFGYSRAEVEAKALTGRTLTPVAYIARSEQQLQELAQTGRIGPYEKEYLCKDGSRSWMLFVGASLGDGTVIEYCIDVSDRKRAEAALQETSAQLRRQTAQLQEEDRHKNEFLGLLGHELRNPLAIISTTLELLQRTTVPPDEYHQRIDRIKLQVKHLLRLVDDLLNITRISRGQIHLKKAPLNWIDSILEAVDQVRPQIEAHHHRLTLNLPERPIRMEADQERLTQIVANLLSNAAHYTPDGGEITLKLARANGEALLRVRDNGIGIALEDLPHLFEPFHRLETSTEHYRGGLGLGLALARQLTELHGGRLEAFSAGHGEGSEFTVRLPVLPEGPSVEPVPPPPDPQTEVPVRRILLVEDNQDAAESLATLLQAQGHAVQIASRGSQTVEAVRTFHPQVVLLDIGLPDMSGYDVAQRLRQEPGLETLPLVALTGYGREKDRQQAQAAGFDGHLLKPVSLETLQALLQDL</sequence>
<evidence type="ECO:0000256" key="4">
    <source>
        <dbReference type="ARBA" id="ARBA00022553"/>
    </source>
</evidence>
<dbReference type="Gene3D" id="3.30.565.10">
    <property type="entry name" value="Histidine kinase-like ATPase, C-terminal domain"/>
    <property type="match status" value="1"/>
</dbReference>
<evidence type="ECO:0000313" key="17">
    <source>
        <dbReference type="Proteomes" id="UP000294325"/>
    </source>
</evidence>
<dbReference type="Pfam" id="PF01339">
    <property type="entry name" value="CheB_methylest"/>
    <property type="match status" value="1"/>
</dbReference>
<dbReference type="GO" id="GO:0005886">
    <property type="term" value="C:plasma membrane"/>
    <property type="evidence" value="ECO:0007669"/>
    <property type="project" value="UniProtKB-ARBA"/>
</dbReference>